<keyword evidence="1" id="KW-0472">Membrane</keyword>
<evidence type="ECO:0000313" key="3">
    <source>
        <dbReference type="Proteomes" id="UP000318626"/>
    </source>
</evidence>
<accession>A0A518C4U8</accession>
<feature type="transmembrane region" description="Helical" evidence="1">
    <location>
        <begin position="105"/>
        <end position="125"/>
    </location>
</feature>
<organism evidence="2 3">
    <name type="scientific">Bremerella volcania</name>
    <dbReference type="NCBI Taxonomy" id="2527984"/>
    <lineage>
        <taxon>Bacteria</taxon>
        <taxon>Pseudomonadati</taxon>
        <taxon>Planctomycetota</taxon>
        <taxon>Planctomycetia</taxon>
        <taxon>Pirellulales</taxon>
        <taxon>Pirellulaceae</taxon>
        <taxon>Bremerella</taxon>
    </lineage>
</organism>
<dbReference type="RefSeq" id="WP_144971198.1">
    <property type="nucleotide sequence ID" value="NZ_CP036289.1"/>
</dbReference>
<feature type="transmembrane region" description="Helical" evidence="1">
    <location>
        <begin position="32"/>
        <end position="52"/>
    </location>
</feature>
<dbReference type="EMBL" id="CP036289">
    <property type="protein sequence ID" value="QDU74204.1"/>
    <property type="molecule type" value="Genomic_DNA"/>
</dbReference>
<keyword evidence="3" id="KW-1185">Reference proteome</keyword>
<dbReference type="KEGG" id="bvo:Pan97_12090"/>
<dbReference type="OrthoDB" id="762068at2"/>
<sequence length="136" mass="14091">MSGNLPLAIVGGAIAAIVGAAIWAVVTLMTGYQIGFMAIGVGFLVGIAVRVAGQGGSPAFGVVGALFSLFGCMLGNFLTVIGVIADGSGMGFFEALISFNYAHTFEVMYATFSPMDLLFYGIAIYEGFKFGTMEEE</sequence>
<name>A0A518C4U8_9BACT</name>
<evidence type="ECO:0000256" key="1">
    <source>
        <dbReference type="SAM" id="Phobius"/>
    </source>
</evidence>
<reference evidence="3" key="1">
    <citation type="submission" date="2019-02" db="EMBL/GenBank/DDBJ databases">
        <title>Deep-cultivation of Planctomycetes and their phenomic and genomic characterization uncovers novel biology.</title>
        <authorList>
            <person name="Wiegand S."/>
            <person name="Jogler M."/>
            <person name="Boedeker C."/>
            <person name="Pinto D."/>
            <person name="Vollmers J."/>
            <person name="Rivas-Marin E."/>
            <person name="Kohn T."/>
            <person name="Peeters S.H."/>
            <person name="Heuer A."/>
            <person name="Rast P."/>
            <person name="Oberbeckmann S."/>
            <person name="Bunk B."/>
            <person name="Jeske O."/>
            <person name="Meyerdierks A."/>
            <person name="Storesund J.E."/>
            <person name="Kallscheuer N."/>
            <person name="Luecker S."/>
            <person name="Lage O.M."/>
            <person name="Pohl T."/>
            <person name="Merkel B.J."/>
            <person name="Hornburger P."/>
            <person name="Mueller R.-W."/>
            <person name="Bruemmer F."/>
            <person name="Labrenz M."/>
            <person name="Spormann A.M."/>
            <person name="Op den Camp H."/>
            <person name="Overmann J."/>
            <person name="Amann R."/>
            <person name="Jetten M.S.M."/>
            <person name="Mascher T."/>
            <person name="Medema M.H."/>
            <person name="Devos D.P."/>
            <person name="Kaster A.-K."/>
            <person name="Ovreas L."/>
            <person name="Rohde M."/>
            <person name="Galperin M.Y."/>
            <person name="Jogler C."/>
        </authorList>
    </citation>
    <scope>NUCLEOTIDE SEQUENCE [LARGE SCALE GENOMIC DNA]</scope>
    <source>
        <strain evidence="3">Pan97</strain>
    </source>
</reference>
<dbReference type="AlphaFoldDB" id="A0A518C4U8"/>
<protein>
    <submittedName>
        <fullName evidence="2">Uncharacterized protein</fullName>
    </submittedName>
</protein>
<feature type="transmembrane region" description="Helical" evidence="1">
    <location>
        <begin position="59"/>
        <end position="85"/>
    </location>
</feature>
<proteinExistence type="predicted"/>
<gene>
    <name evidence="2" type="ORF">Pan97_12090</name>
</gene>
<dbReference type="Proteomes" id="UP000318626">
    <property type="component" value="Chromosome"/>
</dbReference>
<evidence type="ECO:0000313" key="2">
    <source>
        <dbReference type="EMBL" id="QDU74204.1"/>
    </source>
</evidence>
<keyword evidence="1" id="KW-0812">Transmembrane</keyword>
<keyword evidence="1" id="KW-1133">Transmembrane helix</keyword>
<feature type="transmembrane region" description="Helical" evidence="1">
    <location>
        <begin position="7"/>
        <end position="26"/>
    </location>
</feature>